<dbReference type="SUPFAM" id="SSF51735">
    <property type="entry name" value="NAD(P)-binding Rossmann-fold domains"/>
    <property type="match status" value="1"/>
</dbReference>
<evidence type="ECO:0000313" key="2">
    <source>
        <dbReference type="Proteomes" id="UP000034098"/>
    </source>
</evidence>
<organism evidence="1 2">
    <name type="scientific">Microbacterium trichothecenolyticum</name>
    <name type="common">Aureobacterium trichothecenolyticum</name>
    <dbReference type="NCBI Taxonomy" id="69370"/>
    <lineage>
        <taxon>Bacteria</taxon>
        <taxon>Bacillati</taxon>
        <taxon>Actinomycetota</taxon>
        <taxon>Actinomycetes</taxon>
        <taxon>Micrococcales</taxon>
        <taxon>Microbacteriaceae</taxon>
        <taxon>Microbacterium</taxon>
    </lineage>
</organism>
<accession>A0A0M2HFU4</accession>
<dbReference type="RefSeq" id="WP_045297724.1">
    <property type="nucleotide sequence ID" value="NZ_JYJA01000030.1"/>
</dbReference>
<reference evidence="1 2" key="1">
    <citation type="submission" date="2015-02" db="EMBL/GenBank/DDBJ databases">
        <title>Draft genome sequences of ten Microbacterium spp. with emphasis on heavy metal contaminated environments.</title>
        <authorList>
            <person name="Corretto E."/>
        </authorList>
    </citation>
    <scope>NUCLEOTIDE SEQUENCE [LARGE SCALE GENOMIC DNA]</scope>
    <source>
        <strain evidence="1 2">DSM 8608</strain>
    </source>
</reference>
<proteinExistence type="predicted"/>
<gene>
    <name evidence="1" type="ORF">RS82_01266</name>
</gene>
<dbReference type="PATRIC" id="fig|69370.6.peg.1299"/>
<name>A0A0M2HFU4_MICTR</name>
<dbReference type="OrthoDB" id="9771302at2"/>
<dbReference type="AlphaFoldDB" id="A0A0M2HFU4"/>
<evidence type="ECO:0000313" key="1">
    <source>
        <dbReference type="EMBL" id="KJL43571.1"/>
    </source>
</evidence>
<protein>
    <submittedName>
        <fullName evidence="1">Uncharacterized protein</fullName>
    </submittedName>
</protein>
<sequence length="248" mass="25677">MRLAIAGGTGMTGGHIAEIARGRGHDVSTLSRRTGVELLSGAGLAGSLDGVDALIDVTNVTTAKPDVSVMFFAGATKSLLMAERAAGVAHHLVLTIVGAEAAPDGYYAGKLVQERLVAGSDVPWTILRTTQFHEYAAMMYHRGHAGAHVTPSGRVQPVAVHEVAAHLVDLAEQGPAGRATDLAGPQEESLADMVHRYARAIGHRGPIPVVNTPGGLGRALRSGALLPGPDALRGTQTFAEWLDALPDA</sequence>
<dbReference type="Proteomes" id="UP000034098">
    <property type="component" value="Unassembled WGS sequence"/>
</dbReference>
<keyword evidence="2" id="KW-1185">Reference proteome</keyword>
<dbReference type="EMBL" id="JYJA01000030">
    <property type="protein sequence ID" value="KJL43571.1"/>
    <property type="molecule type" value="Genomic_DNA"/>
</dbReference>
<dbReference type="InterPro" id="IPR036291">
    <property type="entry name" value="NAD(P)-bd_dom_sf"/>
</dbReference>
<comment type="caution">
    <text evidence="1">The sequence shown here is derived from an EMBL/GenBank/DDBJ whole genome shotgun (WGS) entry which is preliminary data.</text>
</comment>
<dbReference type="Gene3D" id="3.40.50.720">
    <property type="entry name" value="NAD(P)-binding Rossmann-like Domain"/>
    <property type="match status" value="1"/>
</dbReference>